<evidence type="ECO:0000313" key="1">
    <source>
        <dbReference type="EMBL" id="CAG8798604.1"/>
    </source>
</evidence>
<name>A0ACA9RKK1_9GLOM</name>
<proteinExistence type="predicted"/>
<accession>A0ACA9RKK1</accession>
<dbReference type="Proteomes" id="UP000789920">
    <property type="component" value="Unassembled WGS sequence"/>
</dbReference>
<comment type="caution">
    <text evidence="1">The sequence shown here is derived from an EMBL/GenBank/DDBJ whole genome shotgun (WGS) entry which is preliminary data.</text>
</comment>
<reference evidence="1" key="1">
    <citation type="submission" date="2021-06" db="EMBL/GenBank/DDBJ databases">
        <authorList>
            <person name="Kallberg Y."/>
            <person name="Tangrot J."/>
            <person name="Rosling A."/>
        </authorList>
    </citation>
    <scope>NUCLEOTIDE SEQUENCE</scope>
    <source>
        <strain evidence="1">MA461A</strain>
    </source>
</reference>
<evidence type="ECO:0000313" key="2">
    <source>
        <dbReference type="Proteomes" id="UP000789920"/>
    </source>
</evidence>
<organism evidence="1 2">
    <name type="scientific">Racocetra persica</name>
    <dbReference type="NCBI Taxonomy" id="160502"/>
    <lineage>
        <taxon>Eukaryota</taxon>
        <taxon>Fungi</taxon>
        <taxon>Fungi incertae sedis</taxon>
        <taxon>Mucoromycota</taxon>
        <taxon>Glomeromycotina</taxon>
        <taxon>Glomeromycetes</taxon>
        <taxon>Diversisporales</taxon>
        <taxon>Gigasporaceae</taxon>
        <taxon>Racocetra</taxon>
    </lineage>
</organism>
<sequence>GETPYYNFDDNEGDKKMCNSSMVEFECAFQGMRNEKKWILKSGKCVEDELYAFGKKCQFEHLTHSFIIDPDDETYIQNNIFTSEELSEIQHNRRVLDTRQDWEGRNFDRTKYFNFDWIKNTIHNLLLEFESGTLQQDHLEAWYNIHVWSFIDKSFNELEGIDVSRGESCSLASSKRKNKKRVIQGLVETARKALGRKGDLILRKGVYEYGASEVGKDYEGDNGTKLLKERGLKSPKMLKDMLVDLGNFIKWETNKLRQLELVSFIHAGLFMMLLRMDAPAGYVCRITRTDTLEIPTNVKCFDKALKCMVLTWKAKVIICKTIDVVERTNDDDDALEDLQEAGIRKNKDLVIPNCVQTPSKKRTQIC</sequence>
<keyword evidence="2" id="KW-1185">Reference proteome</keyword>
<dbReference type="EMBL" id="CAJVQC010058359">
    <property type="protein sequence ID" value="CAG8798604.1"/>
    <property type="molecule type" value="Genomic_DNA"/>
</dbReference>
<protein>
    <submittedName>
        <fullName evidence="1">26017_t:CDS:1</fullName>
    </submittedName>
</protein>
<feature type="non-terminal residue" evidence="1">
    <location>
        <position position="1"/>
    </location>
</feature>
<gene>
    <name evidence="1" type="ORF">RPERSI_LOCUS20552</name>
</gene>